<dbReference type="AlphaFoldDB" id="A0A0D1UXU2"/>
<evidence type="ECO:0000313" key="3">
    <source>
        <dbReference type="EMBL" id="SDI02021.1"/>
    </source>
</evidence>
<dbReference type="Proteomes" id="UP000037269">
    <property type="component" value="Unassembled WGS sequence"/>
</dbReference>
<organism evidence="2 4">
    <name type="scientific">Aneurinibacillus migulanus</name>
    <name type="common">Bacillus migulanus</name>
    <dbReference type="NCBI Taxonomy" id="47500"/>
    <lineage>
        <taxon>Bacteria</taxon>
        <taxon>Bacillati</taxon>
        <taxon>Bacillota</taxon>
        <taxon>Bacilli</taxon>
        <taxon>Bacillales</taxon>
        <taxon>Paenibacillaceae</taxon>
        <taxon>Aneurinibacillus group</taxon>
        <taxon>Aneurinibacillus</taxon>
    </lineage>
</organism>
<keyword evidence="1" id="KW-0472">Membrane</keyword>
<reference evidence="3 5" key="2">
    <citation type="submission" date="2016-10" db="EMBL/GenBank/DDBJ databases">
        <authorList>
            <person name="de Groot N.N."/>
        </authorList>
    </citation>
    <scope>NUCLEOTIDE SEQUENCE [LARGE SCALE GENOMIC DNA]</scope>
    <source>
        <strain evidence="3 5">DSM 2895</strain>
    </source>
</reference>
<dbReference type="RefSeq" id="WP_043067965.1">
    <property type="nucleotide sequence ID" value="NZ_BJOA01000229.1"/>
</dbReference>
<protein>
    <recommendedName>
        <fullName evidence="6">DUF4306 domain-containing protein</fullName>
    </recommendedName>
</protein>
<proteinExistence type="predicted"/>
<dbReference type="OrthoDB" id="2879215at2"/>
<keyword evidence="1" id="KW-1133">Transmembrane helix</keyword>
<evidence type="ECO:0000313" key="5">
    <source>
        <dbReference type="Proteomes" id="UP000182836"/>
    </source>
</evidence>
<dbReference type="Proteomes" id="UP000182836">
    <property type="component" value="Unassembled WGS sequence"/>
</dbReference>
<dbReference type="EMBL" id="LGUG01000004">
    <property type="protein sequence ID" value="KON98035.1"/>
    <property type="molecule type" value="Genomic_DNA"/>
</dbReference>
<accession>A0A0D1UXU2</accession>
<feature type="transmembrane region" description="Helical" evidence="1">
    <location>
        <begin position="69"/>
        <end position="89"/>
    </location>
</feature>
<gene>
    <name evidence="2" type="ORF">AF333_23955</name>
    <name evidence="3" type="ORF">SAMN04487909_101264</name>
</gene>
<dbReference type="GeneID" id="42308178"/>
<sequence>MKKWWVIWFFSIPICLFSYLYSFFITGKISYLSQSECKPMFIFTPQDVQYCSDVYPIDVFLISLREEPLSYVCIISGLYFVGFLLYKVLKLVKNEN</sequence>
<feature type="transmembrane region" description="Helical" evidence="1">
    <location>
        <begin position="5"/>
        <end position="25"/>
    </location>
</feature>
<keyword evidence="4" id="KW-1185">Reference proteome</keyword>
<reference evidence="2 4" key="1">
    <citation type="submission" date="2015-07" db="EMBL/GenBank/DDBJ databases">
        <title>Fjat-14205 dsm 2895.</title>
        <authorList>
            <person name="Liu B."/>
            <person name="Wang J."/>
            <person name="Zhu Y."/>
            <person name="Liu G."/>
            <person name="Chen Q."/>
            <person name="Chen Z."/>
            <person name="Lan J."/>
            <person name="Che J."/>
            <person name="Ge C."/>
            <person name="Shi H."/>
            <person name="Pan Z."/>
            <person name="Liu X."/>
        </authorList>
    </citation>
    <scope>NUCLEOTIDE SEQUENCE [LARGE SCALE GENOMIC DNA]</scope>
    <source>
        <strain evidence="2 4">DSM 2895</strain>
    </source>
</reference>
<keyword evidence="1" id="KW-0812">Transmembrane</keyword>
<evidence type="ECO:0000256" key="1">
    <source>
        <dbReference type="SAM" id="Phobius"/>
    </source>
</evidence>
<evidence type="ECO:0008006" key="6">
    <source>
        <dbReference type="Google" id="ProtNLM"/>
    </source>
</evidence>
<dbReference type="EMBL" id="FNED01000001">
    <property type="protein sequence ID" value="SDI02021.1"/>
    <property type="molecule type" value="Genomic_DNA"/>
</dbReference>
<evidence type="ECO:0000313" key="2">
    <source>
        <dbReference type="EMBL" id="KON98035.1"/>
    </source>
</evidence>
<evidence type="ECO:0000313" key="4">
    <source>
        <dbReference type="Proteomes" id="UP000037269"/>
    </source>
</evidence>
<dbReference type="PATRIC" id="fig|47500.8.peg.3338"/>
<name>A0A0D1UXU2_ANEMI</name>